<organism evidence="1 2">
    <name type="scientific">Streptomyces caledonius</name>
    <dbReference type="NCBI Taxonomy" id="3134107"/>
    <lineage>
        <taxon>Bacteria</taxon>
        <taxon>Bacillati</taxon>
        <taxon>Actinomycetota</taxon>
        <taxon>Actinomycetes</taxon>
        <taxon>Kitasatosporales</taxon>
        <taxon>Streptomycetaceae</taxon>
        <taxon>Streptomyces</taxon>
    </lineage>
</organism>
<comment type="caution">
    <text evidence="1">The sequence shown here is derived from an EMBL/GenBank/DDBJ whole genome shotgun (WGS) entry which is preliminary data.</text>
</comment>
<proteinExistence type="predicted"/>
<name>A0ABU8UDB1_9ACTN</name>
<evidence type="ECO:0000313" key="2">
    <source>
        <dbReference type="Proteomes" id="UP001382904"/>
    </source>
</evidence>
<protein>
    <submittedName>
        <fullName evidence="1">Uncharacterized protein</fullName>
    </submittedName>
</protein>
<reference evidence="1 2" key="1">
    <citation type="submission" date="2024-03" db="EMBL/GenBank/DDBJ databases">
        <title>Novel Streptomyces species of biotechnological and ecological value are a feature of Machair soil.</title>
        <authorList>
            <person name="Prole J.R."/>
            <person name="Goodfellow M."/>
            <person name="Allenby N."/>
            <person name="Ward A.C."/>
        </authorList>
    </citation>
    <scope>NUCLEOTIDE SEQUENCE [LARGE SCALE GENOMIC DNA]</scope>
    <source>
        <strain evidence="1 2">MS1.HAVA.3</strain>
    </source>
</reference>
<keyword evidence="2" id="KW-1185">Reference proteome</keyword>
<dbReference type="EMBL" id="JBBKAM010000004">
    <property type="protein sequence ID" value="MEJ8645471.1"/>
    <property type="molecule type" value="Genomic_DNA"/>
</dbReference>
<dbReference type="Gene3D" id="3.40.190.10">
    <property type="entry name" value="Periplasmic binding protein-like II"/>
    <property type="match status" value="2"/>
</dbReference>
<accession>A0ABU8UDB1</accession>
<evidence type="ECO:0000313" key="1">
    <source>
        <dbReference type="EMBL" id="MEJ8645471.1"/>
    </source>
</evidence>
<sequence>MLRPENVKKNVEYIGYPMPVRGSEDTYAALVEPFPQCLVTADDLRDDRYFRNGTAEGERHRDAAWTDVKAG</sequence>
<dbReference type="Proteomes" id="UP001382904">
    <property type="component" value="Unassembled WGS sequence"/>
</dbReference>
<gene>
    <name evidence="1" type="ORF">WKI68_38080</name>
</gene>